<keyword evidence="17" id="KW-0238">DNA-binding</keyword>
<feature type="region of interest" description="Disordered" evidence="15">
    <location>
        <begin position="1249"/>
        <end position="1320"/>
    </location>
</feature>
<feature type="region of interest" description="Disordered" evidence="15">
    <location>
        <begin position="413"/>
        <end position="452"/>
    </location>
</feature>
<dbReference type="Gene3D" id="3.30.1370.50">
    <property type="entry name" value="R3H-like domain"/>
    <property type="match status" value="1"/>
</dbReference>
<dbReference type="SMART" id="SM00154">
    <property type="entry name" value="ZnF_AN1"/>
    <property type="match status" value="1"/>
</dbReference>
<feature type="compositionally biased region" description="Basic and acidic residues" evidence="15">
    <location>
        <begin position="1131"/>
        <end position="1146"/>
    </location>
</feature>
<dbReference type="Pfam" id="PF13087">
    <property type="entry name" value="AAA_12"/>
    <property type="match status" value="1"/>
</dbReference>
<dbReference type="SMART" id="SM00382">
    <property type="entry name" value="AAA"/>
    <property type="match status" value="1"/>
</dbReference>
<evidence type="ECO:0000313" key="17">
    <source>
        <dbReference type="EMBL" id="CEL75378.1"/>
    </source>
</evidence>
<keyword evidence="5" id="KW-0963">Cytoplasm</keyword>
<dbReference type="PROSITE" id="PS51061">
    <property type="entry name" value="R3H"/>
    <property type="match status" value="1"/>
</dbReference>
<evidence type="ECO:0000256" key="14">
    <source>
        <dbReference type="ARBA" id="ARBA00048432"/>
    </source>
</evidence>
<dbReference type="InterPro" id="IPR047187">
    <property type="entry name" value="SF1_C_Upf1"/>
</dbReference>
<keyword evidence="9" id="KW-0378">Hydrolase</keyword>
<feature type="compositionally biased region" description="Low complexity" evidence="15">
    <location>
        <begin position="958"/>
        <end position="973"/>
    </location>
</feature>
<dbReference type="InterPro" id="IPR014001">
    <property type="entry name" value="Helicase_ATP-bd"/>
</dbReference>
<keyword evidence="8" id="KW-0863">Zinc-finger</keyword>
<reference evidence="17" key="1">
    <citation type="journal article" date="2015" name="PLoS ONE">
        <title>Comprehensive Evaluation of Toxoplasma gondii VEG and Neospora caninum LIV Genomes with Tachyzoite Stage Transcriptome and Proteome Defines Novel Transcript Features.</title>
        <authorList>
            <person name="Ramaprasad A."/>
            <person name="Mourier T."/>
            <person name="Naeem R."/>
            <person name="Malas T.B."/>
            <person name="Moussa E."/>
            <person name="Panigrahi A."/>
            <person name="Vermont S.J."/>
            <person name="Otto T.D."/>
            <person name="Wastling J."/>
            <person name="Pain A."/>
        </authorList>
    </citation>
    <scope>NUCLEOTIDE SEQUENCE</scope>
    <source>
        <strain evidence="17">VEG</strain>
    </source>
</reference>
<dbReference type="EC" id="3.6.4.12" evidence="4"/>
<dbReference type="GO" id="GO:0005737">
    <property type="term" value="C:cytoplasm"/>
    <property type="evidence" value="ECO:0007669"/>
    <property type="project" value="UniProtKB-SubCell"/>
</dbReference>
<dbReference type="GO" id="GO:0005634">
    <property type="term" value="C:nucleus"/>
    <property type="evidence" value="ECO:0007669"/>
    <property type="project" value="UniProtKB-SubCell"/>
</dbReference>
<dbReference type="SMART" id="SM00393">
    <property type="entry name" value="R3H"/>
    <property type="match status" value="1"/>
</dbReference>
<dbReference type="InterPro" id="IPR001374">
    <property type="entry name" value="R3H_dom"/>
</dbReference>
<feature type="compositionally biased region" description="Basic and acidic residues" evidence="15">
    <location>
        <begin position="1252"/>
        <end position="1271"/>
    </location>
</feature>
<keyword evidence="13" id="KW-0539">Nucleus</keyword>
<evidence type="ECO:0000256" key="2">
    <source>
        <dbReference type="ARBA" id="ARBA00004496"/>
    </source>
</evidence>
<dbReference type="Pfam" id="PF13086">
    <property type="entry name" value="AAA_11"/>
    <property type="match status" value="1"/>
</dbReference>
<dbReference type="Pfam" id="PF01424">
    <property type="entry name" value="R3H"/>
    <property type="match status" value="1"/>
</dbReference>
<dbReference type="InterPro" id="IPR035896">
    <property type="entry name" value="AN1-like_Znf"/>
</dbReference>
<dbReference type="GO" id="GO:0005524">
    <property type="term" value="F:ATP binding"/>
    <property type="evidence" value="ECO:0007669"/>
    <property type="project" value="UniProtKB-KW"/>
</dbReference>
<feature type="compositionally biased region" description="Low complexity" evidence="15">
    <location>
        <begin position="438"/>
        <end position="451"/>
    </location>
</feature>
<dbReference type="Gene3D" id="4.10.1110.10">
    <property type="entry name" value="AN1-like Zinc finger"/>
    <property type="match status" value="1"/>
</dbReference>
<keyword evidence="10" id="KW-0347">Helicase</keyword>
<name>A0A0F7UYV0_TOXGV</name>
<dbReference type="GO" id="GO:0043139">
    <property type="term" value="F:5'-3' DNA helicase activity"/>
    <property type="evidence" value="ECO:0007669"/>
    <property type="project" value="TreeGrafter"/>
</dbReference>
<evidence type="ECO:0000256" key="15">
    <source>
        <dbReference type="SAM" id="MobiDB-lite"/>
    </source>
</evidence>
<evidence type="ECO:0000259" key="16">
    <source>
        <dbReference type="PROSITE" id="PS51061"/>
    </source>
</evidence>
<feature type="region of interest" description="Disordered" evidence="15">
    <location>
        <begin position="933"/>
        <end position="1021"/>
    </location>
</feature>
<feature type="region of interest" description="Disordered" evidence="15">
    <location>
        <begin position="1113"/>
        <end position="1192"/>
    </location>
</feature>
<feature type="domain" description="R3H" evidence="16">
    <location>
        <begin position="1020"/>
        <end position="1092"/>
    </location>
</feature>
<dbReference type="CDD" id="cd18808">
    <property type="entry name" value="SF1_C_Upf1"/>
    <property type="match status" value="1"/>
</dbReference>
<keyword evidence="11" id="KW-0862">Zinc</keyword>
<dbReference type="PANTHER" id="PTHR43788:SF8">
    <property type="entry name" value="DNA-BINDING PROTEIN SMUBP-2"/>
    <property type="match status" value="1"/>
</dbReference>
<dbReference type="GO" id="GO:0003677">
    <property type="term" value="F:DNA binding"/>
    <property type="evidence" value="ECO:0007669"/>
    <property type="project" value="UniProtKB-KW"/>
</dbReference>
<dbReference type="PANTHER" id="PTHR43788">
    <property type="entry name" value="DNA2/NAM7 HELICASE FAMILY MEMBER"/>
    <property type="match status" value="1"/>
</dbReference>
<evidence type="ECO:0000256" key="5">
    <source>
        <dbReference type="ARBA" id="ARBA00022490"/>
    </source>
</evidence>
<dbReference type="InterPro" id="IPR050534">
    <property type="entry name" value="Coronavir_polyprotein_1ab"/>
</dbReference>
<comment type="similarity">
    <text evidence="3">Belongs to the DNA2/NAM7 helicase family.</text>
</comment>
<dbReference type="SUPFAM" id="SSF52540">
    <property type="entry name" value="P-loop containing nucleoside triphosphate hydrolases"/>
    <property type="match status" value="1"/>
</dbReference>
<dbReference type="InterPro" id="IPR041679">
    <property type="entry name" value="DNA2/NAM7-like_C"/>
</dbReference>
<dbReference type="GO" id="GO:0003723">
    <property type="term" value="F:RNA binding"/>
    <property type="evidence" value="ECO:0007669"/>
    <property type="project" value="InterPro"/>
</dbReference>
<dbReference type="GO" id="GO:0016787">
    <property type="term" value="F:hydrolase activity"/>
    <property type="evidence" value="ECO:0007669"/>
    <property type="project" value="UniProtKB-KW"/>
</dbReference>
<dbReference type="SUPFAM" id="SSF118310">
    <property type="entry name" value="AN1-like Zinc finger"/>
    <property type="match status" value="1"/>
</dbReference>
<dbReference type="GO" id="GO:0008270">
    <property type="term" value="F:zinc ion binding"/>
    <property type="evidence" value="ECO:0007669"/>
    <property type="project" value="UniProtKB-KW"/>
</dbReference>
<evidence type="ECO:0000256" key="10">
    <source>
        <dbReference type="ARBA" id="ARBA00022806"/>
    </source>
</evidence>
<organism evidence="17">
    <name type="scientific">Toxoplasma gondii (strain ATCC 50861 / VEG)</name>
    <dbReference type="NCBI Taxonomy" id="432359"/>
    <lineage>
        <taxon>Eukaryota</taxon>
        <taxon>Sar</taxon>
        <taxon>Alveolata</taxon>
        <taxon>Apicomplexa</taxon>
        <taxon>Conoidasida</taxon>
        <taxon>Coccidia</taxon>
        <taxon>Eucoccidiorida</taxon>
        <taxon>Eimeriorina</taxon>
        <taxon>Sarcocystidae</taxon>
        <taxon>Toxoplasma</taxon>
    </lineage>
</organism>
<dbReference type="InterPro" id="IPR027417">
    <property type="entry name" value="P-loop_NTPase"/>
</dbReference>
<keyword evidence="7" id="KW-0547">Nucleotide-binding</keyword>
<feature type="compositionally biased region" description="Acidic residues" evidence="15">
    <location>
        <begin position="1147"/>
        <end position="1156"/>
    </location>
</feature>
<comment type="catalytic activity">
    <reaction evidence="14">
        <text>ATP + H2O = ADP + phosphate + H(+)</text>
        <dbReference type="Rhea" id="RHEA:13065"/>
        <dbReference type="ChEBI" id="CHEBI:15377"/>
        <dbReference type="ChEBI" id="CHEBI:15378"/>
        <dbReference type="ChEBI" id="CHEBI:30616"/>
        <dbReference type="ChEBI" id="CHEBI:43474"/>
        <dbReference type="ChEBI" id="CHEBI:456216"/>
        <dbReference type="EC" id="3.6.4.12"/>
    </reaction>
    <physiologicalReaction direction="left-to-right" evidence="14">
        <dbReference type="Rhea" id="RHEA:13066"/>
    </physiologicalReaction>
</comment>
<evidence type="ECO:0000256" key="6">
    <source>
        <dbReference type="ARBA" id="ARBA00022723"/>
    </source>
</evidence>
<dbReference type="InterPro" id="IPR048761">
    <property type="entry name" value="SMUBP-2_HCS1_1B"/>
</dbReference>
<sequence>MSSLDRLVDLHRKLLQVEHAAETEELESALKTLSLTELEAQGVVLPRLVIHQVRSGLYSRTLVDFCTKRAAQVFQERQKKQSEPSEEAAAAAALLPPQHRFTPGDIVGVFEGPYAQQTAGSAGALASGVVHKVHAQVLSVAFESDEWLGRPERADGAAPGGKGRHEDESRGTFHLALISSSVTIDRQLRALERLKNYAPNGPAQTLINLCFGNQQPQPLSPGPHLAKEATVSREADLTVGTHREISDISDSSYCPSSVSSSSSLDLSGCGVSWFSPTLTESQKRAVLLGLRSRDLALIHGPPGTGKSTALLELLLQLASRGARVLACAPSNVAVDNLLERVAAFANVNSNASLEASRLAGRLRRCVRLGHPARVDENLSRFCLESQVQRSEGAALSREIRLELDRSLEMLRDRKKLERHMQRRQKETRGSGPTGLGESSALSSSTRASTWSQAKRELREEIQTLRRELRAFERRAVEEVLEQSPIVFATCVGSDNEALKQFFAPPGDASGKPGRSGFDVVVIDEAAQASLRLLPLFVLVAALEAVCWIPLLYGHRAVLAGDHCQLPPTIKSRKAEDGGLGVTLFERQMHAQHGPRISQLLDTQFRMHRKIMGWSNEQFYHGALRAADSVASRLLEAKYPRLKDETEHRGKRGEADLGQRADSSPGKRADGELETFATCVAPPFLWIDTAGVSWLEEDNQEEDHSLLRQASASSTALQLHASKSNRGEAALVVKRLQDLVWNFGVKPEDICIITPYRQQVQLLRQYLREAAEAAPALALGKKEGEARERETDSLRASFAHIPVNTVDGFQGREGEVVAISLVRSNRKHEVGFLKDVRRLNVAVTRAKCHLLIVGDSETIAAADNETEAENAEVGDRGGKEPGGGQKTEGGEGSEQVGVRSAREILRSLFHYASEKGEVRSALEFIDISEVPGAKERKPKSQALAAAHAARTPSEFPKALAGSGLEKSGKGLSKAAAKKKRQERKKLQGEGAGDEAAGSRVEGKEGQRRFGGDRAREKEETDSLEKKYRNILVQFVKQADQAARQSRSSPSYTFPASLTAYERKVVHTLASELGLSHVSLGERGERKIVVGREHKGEARAASAATYDEALVGSATVEAPGGSSGSSESDAEADERRNAEGRVVEGEREACDEDTEVSEEEKSVKPYSPIRKKKPKKKGEKEALEPEKKGEEDDFDALIDSLSKEDWACGSPRCQASTKVLGRVCPFCRKRFCFSHSMPEIHGCGDAASAHARKNFRESVTRERRRDEAEKRTGAESGNSIFLGKSYAGNSWAQTQSQKKLRDKIEQEKKKRLAKKKGESAKK</sequence>
<evidence type="ECO:0000256" key="1">
    <source>
        <dbReference type="ARBA" id="ARBA00004123"/>
    </source>
</evidence>
<feature type="region of interest" description="Disordered" evidence="15">
    <location>
        <begin position="862"/>
        <end position="896"/>
    </location>
</feature>
<evidence type="ECO:0000256" key="3">
    <source>
        <dbReference type="ARBA" id="ARBA00007913"/>
    </source>
</evidence>
<proteinExistence type="inferred from homology"/>
<accession>A0A0F7UYV0</accession>
<evidence type="ECO:0000256" key="13">
    <source>
        <dbReference type="ARBA" id="ARBA00023242"/>
    </source>
</evidence>
<feature type="compositionally biased region" description="Gly residues" evidence="15">
    <location>
        <begin position="879"/>
        <end position="891"/>
    </location>
</feature>
<feature type="compositionally biased region" description="Basic and acidic residues" evidence="15">
    <location>
        <begin position="413"/>
        <end position="428"/>
    </location>
</feature>
<feature type="compositionally biased region" description="Basic and acidic residues" evidence="15">
    <location>
        <begin position="1176"/>
        <end position="1188"/>
    </location>
</feature>
<dbReference type="InterPro" id="IPR036867">
    <property type="entry name" value="R3H_dom_sf"/>
</dbReference>
<keyword evidence="6" id="KW-0479">Metal-binding</keyword>
<evidence type="ECO:0000256" key="7">
    <source>
        <dbReference type="ARBA" id="ARBA00022741"/>
    </source>
</evidence>
<evidence type="ECO:0000256" key="4">
    <source>
        <dbReference type="ARBA" id="ARBA00012551"/>
    </source>
</evidence>
<protein>
    <recommendedName>
        <fullName evidence="4">DNA helicase</fullName>
        <ecNumber evidence="4">3.6.4.12</ecNumber>
    </recommendedName>
</protein>
<dbReference type="SUPFAM" id="SSF82708">
    <property type="entry name" value="R3H domain"/>
    <property type="match status" value="1"/>
</dbReference>
<dbReference type="Gene3D" id="3.40.50.300">
    <property type="entry name" value="P-loop containing nucleotide triphosphate hydrolases"/>
    <property type="match status" value="2"/>
</dbReference>
<evidence type="ECO:0000256" key="12">
    <source>
        <dbReference type="ARBA" id="ARBA00022840"/>
    </source>
</evidence>
<feature type="compositionally biased region" description="Polar residues" evidence="15">
    <location>
        <begin position="1285"/>
        <end position="1295"/>
    </location>
</feature>
<dbReference type="InterPro" id="IPR041677">
    <property type="entry name" value="DNA2/NAM7_AAA_11"/>
</dbReference>
<feature type="region of interest" description="Disordered" evidence="15">
    <location>
        <begin position="643"/>
        <end position="669"/>
    </location>
</feature>
<comment type="subcellular location">
    <subcellularLocation>
        <location evidence="2">Cytoplasm</location>
    </subcellularLocation>
    <subcellularLocation>
        <location evidence="1">Nucleus</location>
    </subcellularLocation>
</comment>
<keyword evidence="12" id="KW-0067">ATP-binding</keyword>
<feature type="compositionally biased region" description="Basic and acidic residues" evidence="15">
    <location>
        <begin position="999"/>
        <end position="1021"/>
    </location>
</feature>
<evidence type="ECO:0000256" key="11">
    <source>
        <dbReference type="ARBA" id="ARBA00022833"/>
    </source>
</evidence>
<dbReference type="InterPro" id="IPR000058">
    <property type="entry name" value="Znf_AN1"/>
</dbReference>
<dbReference type="InterPro" id="IPR003593">
    <property type="entry name" value="AAA+_ATPase"/>
</dbReference>
<evidence type="ECO:0000256" key="9">
    <source>
        <dbReference type="ARBA" id="ARBA00022801"/>
    </source>
</evidence>
<dbReference type="Pfam" id="PF01428">
    <property type="entry name" value="zf-AN1"/>
    <property type="match status" value="1"/>
</dbReference>
<gene>
    <name evidence="17" type="ORF">BN1205_016970</name>
</gene>
<dbReference type="Pfam" id="PF21138">
    <property type="entry name" value="SMUBP-2_HCS1_1B"/>
    <property type="match status" value="2"/>
</dbReference>
<dbReference type="SMART" id="SM00487">
    <property type="entry name" value="DEXDc"/>
    <property type="match status" value="1"/>
</dbReference>
<evidence type="ECO:0000256" key="8">
    <source>
        <dbReference type="ARBA" id="ARBA00022771"/>
    </source>
</evidence>
<dbReference type="Gene3D" id="2.40.30.270">
    <property type="match status" value="1"/>
</dbReference>
<dbReference type="EMBL" id="LN714498">
    <property type="protein sequence ID" value="CEL75378.1"/>
    <property type="molecule type" value="Genomic_DNA"/>
</dbReference>